<name>A0AAP2G4E7_9BACT</name>
<proteinExistence type="predicted"/>
<protein>
    <submittedName>
        <fullName evidence="1">Uncharacterized protein</fullName>
    </submittedName>
</protein>
<evidence type="ECO:0000313" key="2">
    <source>
        <dbReference type="Proteomes" id="UP001319104"/>
    </source>
</evidence>
<comment type="caution">
    <text evidence="1">The sequence shown here is derived from an EMBL/GenBank/DDBJ whole genome shotgun (WGS) entry which is preliminary data.</text>
</comment>
<keyword evidence="2" id="KW-1185">Reference proteome</keyword>
<dbReference type="AlphaFoldDB" id="A0AAP2G4E7"/>
<dbReference type="RefSeq" id="WP_213945275.1">
    <property type="nucleotide sequence ID" value="NZ_JAHBGI010000001.1"/>
</dbReference>
<gene>
    <name evidence="1" type="ORF">KI659_10375</name>
</gene>
<accession>A0AAP2G4E7</accession>
<organism evidence="1 2">
    <name type="scientific">Litoribacter ruber</name>
    <dbReference type="NCBI Taxonomy" id="702568"/>
    <lineage>
        <taxon>Bacteria</taxon>
        <taxon>Pseudomonadati</taxon>
        <taxon>Bacteroidota</taxon>
        <taxon>Cytophagia</taxon>
        <taxon>Cytophagales</taxon>
        <taxon>Cyclobacteriaceae</taxon>
        <taxon>Litoribacter</taxon>
    </lineage>
</organism>
<dbReference type="EMBL" id="JAHCMY010000004">
    <property type="protein sequence ID" value="MBS9524420.1"/>
    <property type="molecule type" value="Genomic_DNA"/>
</dbReference>
<reference evidence="1 2" key="1">
    <citation type="submission" date="2021-05" db="EMBL/GenBank/DDBJ databases">
        <authorList>
            <person name="Zhang Z.D."/>
            <person name="Osman G."/>
        </authorList>
    </citation>
    <scope>NUCLEOTIDE SEQUENCE [LARGE SCALE GENOMIC DNA]</scope>
    <source>
        <strain evidence="1 2">KCTC 32217</strain>
    </source>
</reference>
<sequence>MSKNVAVGTMIESMQVEFKCPLDMRNFSKHEELKARFLNQMERTRAKEISKGIKTQMINFPPKAKKLLTEYKKWVFTQDSSQVSGEALNY</sequence>
<evidence type="ECO:0000313" key="1">
    <source>
        <dbReference type="EMBL" id="MBS9524420.1"/>
    </source>
</evidence>
<dbReference type="Proteomes" id="UP001319104">
    <property type="component" value="Unassembled WGS sequence"/>
</dbReference>